<protein>
    <submittedName>
        <fullName evidence="2">TRAP transporter large permease subunit</fullName>
    </submittedName>
</protein>
<proteinExistence type="predicted"/>
<name>A0AAV4LUE6_BABCB</name>
<dbReference type="Proteomes" id="UP001497744">
    <property type="component" value="Unassembled WGS sequence"/>
</dbReference>
<evidence type="ECO:0000256" key="1">
    <source>
        <dbReference type="SAM" id="MobiDB-lite"/>
    </source>
</evidence>
<evidence type="ECO:0000313" key="3">
    <source>
        <dbReference type="Proteomes" id="UP001497744"/>
    </source>
</evidence>
<comment type="caution">
    <text evidence="2">The sequence shown here is derived from an EMBL/GenBank/DDBJ whole genome shotgun (WGS) entry which is preliminary data.</text>
</comment>
<dbReference type="GeneID" id="94194888"/>
<organism evidence="2 3">
    <name type="scientific">Babesia caballi</name>
    <dbReference type="NCBI Taxonomy" id="5871"/>
    <lineage>
        <taxon>Eukaryota</taxon>
        <taxon>Sar</taxon>
        <taxon>Alveolata</taxon>
        <taxon>Apicomplexa</taxon>
        <taxon>Aconoidasida</taxon>
        <taxon>Piroplasmida</taxon>
        <taxon>Babesiidae</taxon>
        <taxon>Babesia</taxon>
    </lineage>
</organism>
<feature type="compositionally biased region" description="Basic and acidic residues" evidence="1">
    <location>
        <begin position="31"/>
        <end position="41"/>
    </location>
</feature>
<accession>A0AAV4LUE6</accession>
<dbReference type="RefSeq" id="XP_067715476.1">
    <property type="nucleotide sequence ID" value="XM_067859375.1"/>
</dbReference>
<evidence type="ECO:0000313" key="2">
    <source>
        <dbReference type="EMBL" id="GIX63407.1"/>
    </source>
</evidence>
<reference evidence="2 3" key="1">
    <citation type="submission" date="2021-06" db="EMBL/GenBank/DDBJ databases">
        <title>Genome sequence of Babesia caballi.</title>
        <authorList>
            <person name="Yamagishi J."/>
            <person name="Kidaka T."/>
            <person name="Ochi A."/>
        </authorList>
    </citation>
    <scope>NUCLEOTIDE SEQUENCE [LARGE SCALE GENOMIC DNA]</scope>
    <source>
        <strain evidence="2">USDA-D6B2</strain>
    </source>
</reference>
<sequence>MILAGQNKEKLSESEHYIPTPLSLLEEEAPPQDRPDVRDSGAVEAGPGDDATRQTQPGPAQAETPDQGAPVVRVDPTPDAGDSGKVRPPTEADGTWESRIGWKHNCNGLSSSNPTTSYRGSWEWRSRALLYYTVATIP</sequence>
<feature type="compositionally biased region" description="Polar residues" evidence="1">
    <location>
        <begin position="107"/>
        <end position="119"/>
    </location>
</feature>
<dbReference type="AlphaFoldDB" id="A0AAV4LUE6"/>
<feature type="region of interest" description="Disordered" evidence="1">
    <location>
        <begin position="1"/>
        <end position="119"/>
    </location>
</feature>
<gene>
    <name evidence="2" type="ORF">BcabD6B2_28420</name>
</gene>
<dbReference type="EMBL" id="BPLF01000002">
    <property type="protein sequence ID" value="GIX63407.1"/>
    <property type="molecule type" value="Genomic_DNA"/>
</dbReference>
<feature type="compositionally biased region" description="Basic and acidic residues" evidence="1">
    <location>
        <begin position="7"/>
        <end position="16"/>
    </location>
</feature>
<keyword evidence="3" id="KW-1185">Reference proteome</keyword>